<keyword evidence="4 6" id="KW-0067">ATP-binding</keyword>
<dbReference type="InterPro" id="IPR003439">
    <property type="entry name" value="ABC_transporter-like_ATP-bd"/>
</dbReference>
<dbReference type="AlphaFoldDB" id="A0A6A8MGB2"/>
<organism evidence="6 7">
    <name type="scientific">Lactobacillus porci</name>
    <dbReference type="NCBI Taxonomy" id="2012477"/>
    <lineage>
        <taxon>Bacteria</taxon>
        <taxon>Bacillati</taxon>
        <taxon>Bacillota</taxon>
        <taxon>Bacilli</taxon>
        <taxon>Lactobacillales</taxon>
        <taxon>Lactobacillaceae</taxon>
        <taxon>Lactobacillus</taxon>
    </lineage>
</organism>
<dbReference type="InterPro" id="IPR050763">
    <property type="entry name" value="ABC_transporter_ATP-binding"/>
</dbReference>
<evidence type="ECO:0000313" key="7">
    <source>
        <dbReference type="Proteomes" id="UP000438120"/>
    </source>
</evidence>
<keyword evidence="3" id="KW-0547">Nucleotide-binding</keyword>
<dbReference type="SUPFAM" id="SSF52540">
    <property type="entry name" value="P-loop containing nucleoside triphosphate hydrolases"/>
    <property type="match status" value="1"/>
</dbReference>
<dbReference type="InterPro" id="IPR003593">
    <property type="entry name" value="AAA+_ATPase"/>
</dbReference>
<accession>A0A6A8MGB2</accession>
<name>A0A6A8MGB2_9LACO</name>
<evidence type="ECO:0000313" key="6">
    <source>
        <dbReference type="EMBL" id="MST87850.1"/>
    </source>
</evidence>
<dbReference type="Gene3D" id="3.40.50.300">
    <property type="entry name" value="P-loop containing nucleotide triphosphate hydrolases"/>
    <property type="match status" value="1"/>
</dbReference>
<evidence type="ECO:0000256" key="3">
    <source>
        <dbReference type="ARBA" id="ARBA00022741"/>
    </source>
</evidence>
<sequence>MIEIDQLSFDYRTFSKEPGLKGALRDIFHRQYQAVPALKNLNLTIQDGEIVGLIGPNGAGKTTLTKLLTGIIQPSRGRVTVAGIAPGSRQKQLLRQIGVMFGQKSQLSWNLPAADTLNMLAAIYQLEPDRYQQRLQELCAMLDISEIIKLPVRKLSLGQRIRCELACSLIHEPRYLFLDEPTIGLDLLTQEKIYDFLKDENRLHQTTIILTSHNVRDLEALAQRLLILSKGELIFDDKLSKLPLQIKQADAYCLKYWIGDRADVREEVIHDPGQLFAKMEEFRPEQIISLSKTGVSVEDVILKIYQREKERQLQE</sequence>
<dbReference type="PANTHER" id="PTHR42711:SF5">
    <property type="entry name" value="ABC TRANSPORTER ATP-BINDING PROTEIN NATA"/>
    <property type="match status" value="1"/>
</dbReference>
<feature type="domain" description="ABC transporter" evidence="5">
    <location>
        <begin position="22"/>
        <end position="255"/>
    </location>
</feature>
<gene>
    <name evidence="6" type="ORF">FYJ62_09585</name>
</gene>
<comment type="similarity">
    <text evidence="1">Belongs to the ABC transporter superfamily.</text>
</comment>
<dbReference type="Proteomes" id="UP000438120">
    <property type="component" value="Unassembled WGS sequence"/>
</dbReference>
<dbReference type="CDD" id="cd03267">
    <property type="entry name" value="ABC_NatA_like"/>
    <property type="match status" value="1"/>
</dbReference>
<evidence type="ECO:0000256" key="2">
    <source>
        <dbReference type="ARBA" id="ARBA00022448"/>
    </source>
</evidence>
<keyword evidence="7" id="KW-1185">Reference proteome</keyword>
<comment type="caution">
    <text evidence="6">The sequence shown here is derived from an EMBL/GenBank/DDBJ whole genome shotgun (WGS) entry which is preliminary data.</text>
</comment>
<dbReference type="EMBL" id="VUMX01000039">
    <property type="protein sequence ID" value="MST87850.1"/>
    <property type="molecule type" value="Genomic_DNA"/>
</dbReference>
<proteinExistence type="inferred from homology"/>
<dbReference type="InterPro" id="IPR027417">
    <property type="entry name" value="P-loop_NTPase"/>
</dbReference>
<dbReference type="GO" id="GO:0005524">
    <property type="term" value="F:ATP binding"/>
    <property type="evidence" value="ECO:0007669"/>
    <property type="project" value="UniProtKB-KW"/>
</dbReference>
<evidence type="ECO:0000256" key="1">
    <source>
        <dbReference type="ARBA" id="ARBA00005417"/>
    </source>
</evidence>
<dbReference type="RefSeq" id="WP_154549459.1">
    <property type="nucleotide sequence ID" value="NZ_VUMX01000039.1"/>
</dbReference>
<reference evidence="6 7" key="1">
    <citation type="submission" date="2019-08" db="EMBL/GenBank/DDBJ databases">
        <title>In-depth cultivation of the pig gut microbiome towards novel bacterial diversity and tailored functional studies.</title>
        <authorList>
            <person name="Wylensek D."/>
            <person name="Hitch T.C.A."/>
            <person name="Clavel T."/>
        </authorList>
    </citation>
    <scope>NUCLEOTIDE SEQUENCE [LARGE SCALE GENOMIC DNA]</scope>
    <source>
        <strain evidence="6 7">Bifido-178-WT-2B</strain>
    </source>
</reference>
<evidence type="ECO:0000259" key="5">
    <source>
        <dbReference type="PROSITE" id="PS50893"/>
    </source>
</evidence>
<dbReference type="PROSITE" id="PS50893">
    <property type="entry name" value="ABC_TRANSPORTER_2"/>
    <property type="match status" value="1"/>
</dbReference>
<dbReference type="OrthoDB" id="9804819at2"/>
<dbReference type="GO" id="GO:0016887">
    <property type="term" value="F:ATP hydrolysis activity"/>
    <property type="evidence" value="ECO:0007669"/>
    <property type="project" value="InterPro"/>
</dbReference>
<evidence type="ECO:0000256" key="4">
    <source>
        <dbReference type="ARBA" id="ARBA00022840"/>
    </source>
</evidence>
<dbReference type="PANTHER" id="PTHR42711">
    <property type="entry name" value="ABC TRANSPORTER ATP-BINDING PROTEIN"/>
    <property type="match status" value="1"/>
</dbReference>
<dbReference type="SMART" id="SM00382">
    <property type="entry name" value="AAA"/>
    <property type="match status" value="1"/>
</dbReference>
<protein>
    <submittedName>
        <fullName evidence="6">ATP-binding cassette domain-containing protein</fullName>
    </submittedName>
</protein>
<dbReference type="Pfam" id="PF00005">
    <property type="entry name" value="ABC_tran"/>
    <property type="match status" value="1"/>
</dbReference>
<keyword evidence="2" id="KW-0813">Transport</keyword>